<evidence type="ECO:0000313" key="17">
    <source>
        <dbReference type="EnsemblMetazoa" id="MDOA001061-PA"/>
    </source>
</evidence>
<evidence type="ECO:0000256" key="5">
    <source>
        <dbReference type="ARBA" id="ARBA00022692"/>
    </source>
</evidence>
<evidence type="ECO:0000313" key="18">
    <source>
        <dbReference type="Proteomes" id="UP001652621"/>
    </source>
</evidence>
<evidence type="ECO:0000313" key="19">
    <source>
        <dbReference type="RefSeq" id="XP_005181977.1"/>
    </source>
</evidence>
<keyword evidence="9" id="KW-0175">Coiled coil</keyword>
<evidence type="ECO:0000256" key="10">
    <source>
        <dbReference type="ARBA" id="ARBA00023136"/>
    </source>
</evidence>
<feature type="compositionally biased region" description="Polar residues" evidence="15">
    <location>
        <begin position="180"/>
        <end position="189"/>
    </location>
</feature>
<evidence type="ECO:0000256" key="1">
    <source>
        <dbReference type="ARBA" id="ARBA00004123"/>
    </source>
</evidence>
<comment type="subunit">
    <text evidence="13">Interacts with SGO1.</text>
</comment>
<keyword evidence="7" id="KW-0256">Endoplasmic reticulum</keyword>
<dbReference type="InterPro" id="IPR050216">
    <property type="entry name" value="LRR_domain-containing"/>
</dbReference>
<evidence type="ECO:0000256" key="8">
    <source>
        <dbReference type="ARBA" id="ARBA00022989"/>
    </source>
</evidence>
<keyword evidence="18" id="KW-1185">Reference proteome</keyword>
<dbReference type="STRING" id="7370.A0A1I8M480"/>
<feature type="compositionally biased region" description="Polar residues" evidence="15">
    <location>
        <begin position="205"/>
        <end position="214"/>
    </location>
</feature>
<dbReference type="AlphaFoldDB" id="A0A1I8M480"/>
<reference evidence="17" key="1">
    <citation type="submission" date="2020-05" db="UniProtKB">
        <authorList>
            <consortium name="EnsemblMetazoa"/>
        </authorList>
    </citation>
    <scope>IDENTIFICATION</scope>
    <source>
        <strain evidence="17">Aabys</strain>
    </source>
</reference>
<keyword evidence="11" id="KW-0539">Nucleus</keyword>
<dbReference type="PANTHER" id="PTHR48051">
    <property type="match status" value="1"/>
</dbReference>
<protein>
    <recommendedName>
        <fullName evidence="14">Leucine-rich repeat-containing protein 59</fullName>
    </recommendedName>
</protein>
<feature type="region of interest" description="Disordered" evidence="15">
    <location>
        <begin position="171"/>
        <end position="218"/>
    </location>
</feature>
<dbReference type="InterPro" id="IPR032675">
    <property type="entry name" value="LRR_dom_sf"/>
</dbReference>
<dbReference type="PANTHER" id="PTHR48051:SF42">
    <property type="entry name" value="LEUCINE-RICH REPEAT-CONTAINING PROTEIN 18-LIKE"/>
    <property type="match status" value="1"/>
</dbReference>
<dbReference type="KEGG" id="mde:101889637"/>
<dbReference type="RefSeq" id="XP_005181977.1">
    <property type="nucleotide sequence ID" value="XM_005181920.3"/>
</dbReference>
<evidence type="ECO:0000256" key="16">
    <source>
        <dbReference type="SAM" id="Phobius"/>
    </source>
</evidence>
<accession>A0A1I8M480</accession>
<evidence type="ECO:0000256" key="6">
    <source>
        <dbReference type="ARBA" id="ARBA00022737"/>
    </source>
</evidence>
<dbReference type="SMART" id="SM00365">
    <property type="entry name" value="LRR_SD22"/>
    <property type="match status" value="3"/>
</dbReference>
<evidence type="ECO:0000256" key="12">
    <source>
        <dbReference type="ARBA" id="ARBA00053330"/>
    </source>
</evidence>
<evidence type="ECO:0000256" key="9">
    <source>
        <dbReference type="ARBA" id="ARBA00023054"/>
    </source>
</evidence>
<keyword evidence="6" id="KW-0677">Repeat</keyword>
<dbReference type="GeneID" id="101889637"/>
<comment type="function">
    <text evidence="12">Required for nuclear import of FGF1.</text>
</comment>
<evidence type="ECO:0000256" key="13">
    <source>
        <dbReference type="ARBA" id="ARBA00063491"/>
    </source>
</evidence>
<dbReference type="GO" id="GO:0005789">
    <property type="term" value="C:endoplasmic reticulum membrane"/>
    <property type="evidence" value="ECO:0007669"/>
    <property type="project" value="UniProtKB-SubCell"/>
</dbReference>
<dbReference type="eggNOG" id="KOG0473">
    <property type="taxonomic scope" value="Eukaryota"/>
</dbReference>
<dbReference type="EnsemblMetazoa" id="MDOA001061-RA">
    <property type="protein sequence ID" value="MDOA001061-PA"/>
    <property type="gene ID" value="MDOA001061"/>
</dbReference>
<name>A0A1I8M480_MUSDO</name>
<reference evidence="19" key="2">
    <citation type="submission" date="2025-04" db="UniProtKB">
        <authorList>
            <consortium name="RefSeq"/>
        </authorList>
    </citation>
    <scope>IDENTIFICATION</scope>
    <source>
        <strain evidence="19">Aabys</strain>
    </source>
</reference>
<dbReference type="OrthoDB" id="1394818at2759"/>
<sequence>MAKGAKINVKDKVDDNVCDLSLCELKEVPVKEIASFKRVNVLDLSSNLLMSLGKNFITLTRLVKLDLSKNQIKFLPDDFGLLRNLRHLDLYDNQLEHLPLSFGDLTNLRYLDLKGNPLTPALAKIVGINMTMKDCQDSAKRTVKFMSDMQIEAIKAKEQYRLEILQKQMANGKEMDEDNTTSSNNGEQQSKTKKNKKTKSKKKNANGSEVSNKSGAAATSLMTSNDNITIAKTNKSKKSANGVIKGSSSSSSSTAFTSLMIFLLMVAFNVVLIYMIMFKNPEIAEKLVESIPHQYRDWILTKTEIFRLRVTDWITQFRTPPEEH</sequence>
<dbReference type="InterPro" id="IPR003591">
    <property type="entry name" value="Leu-rich_rpt_typical-subtyp"/>
</dbReference>
<evidence type="ECO:0000256" key="2">
    <source>
        <dbReference type="ARBA" id="ARBA00004464"/>
    </source>
</evidence>
<gene>
    <name evidence="17" type="primary">101889637</name>
    <name evidence="19" type="synonym">LOC101889637</name>
</gene>
<evidence type="ECO:0000256" key="14">
    <source>
        <dbReference type="ARBA" id="ARBA00071424"/>
    </source>
</evidence>
<dbReference type="Gene3D" id="3.80.10.10">
    <property type="entry name" value="Ribonuclease Inhibitor"/>
    <property type="match status" value="1"/>
</dbReference>
<dbReference type="SMART" id="SM00369">
    <property type="entry name" value="LRR_TYP"/>
    <property type="match status" value="3"/>
</dbReference>
<comment type="subcellular location">
    <subcellularLocation>
        <location evidence="3">Endoplasmic reticulum membrane</location>
    </subcellularLocation>
    <subcellularLocation>
        <location evidence="2">Microsome membrane</location>
        <topology evidence="2">Single-pass type II membrane protein</topology>
    </subcellularLocation>
    <subcellularLocation>
        <location evidence="1">Nucleus</location>
    </subcellularLocation>
</comment>
<keyword evidence="10 16" id="KW-0472">Membrane</keyword>
<dbReference type="FunFam" id="3.80.10.10:FF:000645">
    <property type="entry name" value="Leucine-rich repeat-containing protein 59"/>
    <property type="match status" value="1"/>
</dbReference>
<evidence type="ECO:0000256" key="15">
    <source>
        <dbReference type="SAM" id="MobiDB-lite"/>
    </source>
</evidence>
<evidence type="ECO:0000256" key="11">
    <source>
        <dbReference type="ARBA" id="ARBA00023242"/>
    </source>
</evidence>
<keyword evidence="8 16" id="KW-1133">Transmembrane helix</keyword>
<evidence type="ECO:0000256" key="3">
    <source>
        <dbReference type="ARBA" id="ARBA00004586"/>
    </source>
</evidence>
<dbReference type="InterPro" id="IPR001611">
    <property type="entry name" value="Leu-rich_rpt"/>
</dbReference>
<keyword evidence="4" id="KW-0433">Leucine-rich repeat</keyword>
<evidence type="ECO:0000256" key="7">
    <source>
        <dbReference type="ARBA" id="ARBA00022824"/>
    </source>
</evidence>
<dbReference type="GO" id="GO:0005634">
    <property type="term" value="C:nucleus"/>
    <property type="evidence" value="ECO:0007669"/>
    <property type="project" value="UniProtKB-SubCell"/>
</dbReference>
<dbReference type="Pfam" id="PF13855">
    <property type="entry name" value="LRR_8"/>
    <property type="match status" value="1"/>
</dbReference>
<dbReference type="SUPFAM" id="SSF52058">
    <property type="entry name" value="L domain-like"/>
    <property type="match status" value="1"/>
</dbReference>
<dbReference type="VEuPathDB" id="VectorBase:MDOMA2_000139"/>
<feature type="transmembrane region" description="Helical" evidence="16">
    <location>
        <begin position="255"/>
        <end position="277"/>
    </location>
</feature>
<dbReference type="PROSITE" id="PS51450">
    <property type="entry name" value="LRR"/>
    <property type="match status" value="2"/>
</dbReference>
<proteinExistence type="predicted"/>
<evidence type="ECO:0000256" key="4">
    <source>
        <dbReference type="ARBA" id="ARBA00022614"/>
    </source>
</evidence>
<feature type="compositionally biased region" description="Basic residues" evidence="15">
    <location>
        <begin position="191"/>
        <end position="204"/>
    </location>
</feature>
<dbReference type="Proteomes" id="UP001652621">
    <property type="component" value="Unplaced"/>
</dbReference>
<keyword evidence="5 16" id="KW-0812">Transmembrane</keyword>
<dbReference type="VEuPathDB" id="VectorBase:MDOA001061"/>
<organism evidence="17">
    <name type="scientific">Musca domestica</name>
    <name type="common">House fly</name>
    <dbReference type="NCBI Taxonomy" id="7370"/>
    <lineage>
        <taxon>Eukaryota</taxon>
        <taxon>Metazoa</taxon>
        <taxon>Ecdysozoa</taxon>
        <taxon>Arthropoda</taxon>
        <taxon>Hexapoda</taxon>
        <taxon>Insecta</taxon>
        <taxon>Pterygota</taxon>
        <taxon>Neoptera</taxon>
        <taxon>Endopterygota</taxon>
        <taxon>Diptera</taxon>
        <taxon>Brachycera</taxon>
        <taxon>Muscomorpha</taxon>
        <taxon>Muscoidea</taxon>
        <taxon>Muscidae</taxon>
        <taxon>Musca</taxon>
    </lineage>
</organism>